<protein>
    <submittedName>
        <fullName evidence="1">Uncharacterized protein</fullName>
    </submittedName>
</protein>
<evidence type="ECO:0000313" key="2">
    <source>
        <dbReference type="Proteomes" id="UP001054837"/>
    </source>
</evidence>
<evidence type="ECO:0000313" key="1">
    <source>
        <dbReference type="EMBL" id="GIX67926.1"/>
    </source>
</evidence>
<dbReference type="Proteomes" id="UP001054837">
    <property type="component" value="Unassembled WGS sequence"/>
</dbReference>
<sequence>MKLSPNCSRITCQYLQRPPYVSKDYLHYHTLFVKELPVNTSNAHHMFRKTTYNTMKYLCKNYISIHPMTTICLERLYTLPYITCEEIACQYLQWPPYVSKDYIQYHEVPVELPVNTSNGHPMFRKTTYNTMKYL</sequence>
<dbReference type="AlphaFoldDB" id="A0AAV4M768"/>
<comment type="caution">
    <text evidence="1">The sequence shown here is derived from an EMBL/GenBank/DDBJ whole genome shotgun (WGS) entry which is preliminary data.</text>
</comment>
<reference evidence="1 2" key="1">
    <citation type="submission" date="2021-06" db="EMBL/GenBank/DDBJ databases">
        <title>Caerostris darwini draft genome.</title>
        <authorList>
            <person name="Kono N."/>
            <person name="Arakawa K."/>
        </authorList>
    </citation>
    <scope>NUCLEOTIDE SEQUENCE [LARGE SCALE GENOMIC DNA]</scope>
</reference>
<dbReference type="EMBL" id="BPLQ01000138">
    <property type="protein sequence ID" value="GIX67926.1"/>
    <property type="molecule type" value="Genomic_DNA"/>
</dbReference>
<name>A0AAV4M768_9ARAC</name>
<keyword evidence="2" id="KW-1185">Reference proteome</keyword>
<gene>
    <name evidence="1" type="ORF">CDAR_215811</name>
</gene>
<proteinExistence type="predicted"/>
<accession>A0AAV4M768</accession>
<organism evidence="1 2">
    <name type="scientific">Caerostris darwini</name>
    <dbReference type="NCBI Taxonomy" id="1538125"/>
    <lineage>
        <taxon>Eukaryota</taxon>
        <taxon>Metazoa</taxon>
        <taxon>Ecdysozoa</taxon>
        <taxon>Arthropoda</taxon>
        <taxon>Chelicerata</taxon>
        <taxon>Arachnida</taxon>
        <taxon>Araneae</taxon>
        <taxon>Araneomorphae</taxon>
        <taxon>Entelegynae</taxon>
        <taxon>Araneoidea</taxon>
        <taxon>Araneidae</taxon>
        <taxon>Caerostris</taxon>
    </lineage>
</organism>